<comment type="caution">
    <text evidence="1">The sequence shown here is derived from an EMBL/GenBank/DDBJ whole genome shotgun (WGS) entry which is preliminary data.</text>
</comment>
<dbReference type="EMBL" id="MGDB01000120">
    <property type="protein sequence ID" value="OGL39389.1"/>
    <property type="molecule type" value="Genomic_DNA"/>
</dbReference>
<name>A0A1F7RCV2_9BACT</name>
<evidence type="ECO:0000313" key="1">
    <source>
        <dbReference type="EMBL" id="OGL39389.1"/>
    </source>
</evidence>
<protein>
    <submittedName>
        <fullName evidence="1">Uncharacterized protein</fullName>
    </submittedName>
</protein>
<dbReference type="AlphaFoldDB" id="A0A1F7RCV2"/>
<accession>A0A1F7RCV2</accession>
<organism evidence="1 2">
    <name type="scientific">Candidatus Schekmanbacteria bacterium GWA2_38_11</name>
    <dbReference type="NCBI Taxonomy" id="1817876"/>
    <lineage>
        <taxon>Bacteria</taxon>
        <taxon>Candidatus Schekmaniibacteriota</taxon>
    </lineage>
</organism>
<evidence type="ECO:0000313" key="2">
    <source>
        <dbReference type="Proteomes" id="UP000178526"/>
    </source>
</evidence>
<dbReference type="Proteomes" id="UP000178526">
    <property type="component" value="Unassembled WGS sequence"/>
</dbReference>
<gene>
    <name evidence="1" type="ORF">A2042_10035</name>
</gene>
<sequence>MILFILLRSKLKLAAVKRERKNKPVKKIRSFNLLKRKESAERVEILNATDKAAEAINKLIMRELKLTLNPVFLCFYENAAEYPVLWTGMNAAI</sequence>
<proteinExistence type="predicted"/>
<reference evidence="1 2" key="1">
    <citation type="journal article" date="2016" name="Nat. Commun.">
        <title>Thousands of microbial genomes shed light on interconnected biogeochemical processes in an aquifer system.</title>
        <authorList>
            <person name="Anantharaman K."/>
            <person name="Brown C.T."/>
            <person name="Hug L.A."/>
            <person name="Sharon I."/>
            <person name="Castelle C.J."/>
            <person name="Probst A.J."/>
            <person name="Thomas B.C."/>
            <person name="Singh A."/>
            <person name="Wilkins M.J."/>
            <person name="Karaoz U."/>
            <person name="Brodie E.L."/>
            <person name="Williams K.H."/>
            <person name="Hubbard S.S."/>
            <person name="Banfield J.F."/>
        </authorList>
    </citation>
    <scope>NUCLEOTIDE SEQUENCE [LARGE SCALE GENOMIC DNA]</scope>
</reference>